<proteinExistence type="predicted"/>
<evidence type="ECO:0000313" key="3">
    <source>
        <dbReference type="Proteomes" id="UP001301769"/>
    </source>
</evidence>
<dbReference type="EMBL" id="MU858045">
    <property type="protein sequence ID" value="KAK4220298.1"/>
    <property type="molecule type" value="Genomic_DNA"/>
</dbReference>
<keyword evidence="3" id="KW-1185">Reference proteome</keyword>
<feature type="compositionally biased region" description="Polar residues" evidence="1">
    <location>
        <begin position="223"/>
        <end position="236"/>
    </location>
</feature>
<name>A0AAN7BDT5_9PEZI</name>
<feature type="compositionally biased region" description="Basic residues" evidence="1">
    <location>
        <begin position="10"/>
        <end position="20"/>
    </location>
</feature>
<organism evidence="2 3">
    <name type="scientific">Rhypophila decipiens</name>
    <dbReference type="NCBI Taxonomy" id="261697"/>
    <lineage>
        <taxon>Eukaryota</taxon>
        <taxon>Fungi</taxon>
        <taxon>Dikarya</taxon>
        <taxon>Ascomycota</taxon>
        <taxon>Pezizomycotina</taxon>
        <taxon>Sordariomycetes</taxon>
        <taxon>Sordariomycetidae</taxon>
        <taxon>Sordariales</taxon>
        <taxon>Naviculisporaceae</taxon>
        <taxon>Rhypophila</taxon>
    </lineage>
</organism>
<feature type="region of interest" description="Disordered" evidence="1">
    <location>
        <begin position="1"/>
        <end position="20"/>
    </location>
</feature>
<evidence type="ECO:0000256" key="1">
    <source>
        <dbReference type="SAM" id="MobiDB-lite"/>
    </source>
</evidence>
<feature type="region of interest" description="Disordered" evidence="1">
    <location>
        <begin position="205"/>
        <end position="236"/>
    </location>
</feature>
<dbReference type="AlphaFoldDB" id="A0AAN7BDT5"/>
<comment type="caution">
    <text evidence="2">The sequence shown here is derived from an EMBL/GenBank/DDBJ whole genome shotgun (WGS) entry which is preliminary data.</text>
</comment>
<dbReference type="Proteomes" id="UP001301769">
    <property type="component" value="Unassembled WGS sequence"/>
</dbReference>
<sequence length="236" mass="26111">MSKSQTLGLGHRRCKSNRRQGSRGTVVLRLLLGKSYVPHLCHLAIKRVDGILLWFEINHHQLALLQKGFPPPVSGSELLSNLSYELTTRARRAWPAETPRKSGYSQFPSLSHVQLNAMEHKSHVASGNVCFQLTHTTALFTNAESPRTGDAWQDETVSLSSLGVLCEKSCASMQSYSVQAFTVEAKLLHPGSGGLSGAVQRFRRQHQEAPGPLSWHKKGVQVETKSNNMKRPSPTH</sequence>
<protein>
    <submittedName>
        <fullName evidence="2">Uncharacterized protein</fullName>
    </submittedName>
</protein>
<gene>
    <name evidence="2" type="ORF">QBC37DRAFT_5721</name>
</gene>
<reference evidence="2" key="2">
    <citation type="submission" date="2023-05" db="EMBL/GenBank/DDBJ databases">
        <authorList>
            <consortium name="Lawrence Berkeley National Laboratory"/>
            <person name="Steindorff A."/>
            <person name="Hensen N."/>
            <person name="Bonometti L."/>
            <person name="Westerberg I."/>
            <person name="Brannstrom I.O."/>
            <person name="Guillou S."/>
            <person name="Cros-Aarteil S."/>
            <person name="Calhoun S."/>
            <person name="Haridas S."/>
            <person name="Kuo A."/>
            <person name="Mondo S."/>
            <person name="Pangilinan J."/>
            <person name="Riley R."/>
            <person name="Labutti K."/>
            <person name="Andreopoulos B."/>
            <person name="Lipzen A."/>
            <person name="Chen C."/>
            <person name="Yanf M."/>
            <person name="Daum C."/>
            <person name="Ng V."/>
            <person name="Clum A."/>
            <person name="Ohm R."/>
            <person name="Martin F."/>
            <person name="Silar P."/>
            <person name="Natvig D."/>
            <person name="Lalanne C."/>
            <person name="Gautier V."/>
            <person name="Ament-Velasquez S.L."/>
            <person name="Kruys A."/>
            <person name="Hutchinson M.I."/>
            <person name="Powell A.J."/>
            <person name="Barry K."/>
            <person name="Miller A.N."/>
            <person name="Grigoriev I.V."/>
            <person name="Debuchy R."/>
            <person name="Gladieux P."/>
            <person name="Thoren M.H."/>
            <person name="Johannesson H."/>
        </authorList>
    </citation>
    <scope>NUCLEOTIDE SEQUENCE</scope>
    <source>
        <strain evidence="2">PSN293</strain>
    </source>
</reference>
<evidence type="ECO:0000313" key="2">
    <source>
        <dbReference type="EMBL" id="KAK4220298.1"/>
    </source>
</evidence>
<accession>A0AAN7BDT5</accession>
<reference evidence="2" key="1">
    <citation type="journal article" date="2023" name="Mol. Phylogenet. Evol.">
        <title>Genome-scale phylogeny and comparative genomics of the fungal order Sordariales.</title>
        <authorList>
            <person name="Hensen N."/>
            <person name="Bonometti L."/>
            <person name="Westerberg I."/>
            <person name="Brannstrom I.O."/>
            <person name="Guillou S."/>
            <person name="Cros-Aarteil S."/>
            <person name="Calhoun S."/>
            <person name="Haridas S."/>
            <person name="Kuo A."/>
            <person name="Mondo S."/>
            <person name="Pangilinan J."/>
            <person name="Riley R."/>
            <person name="LaButti K."/>
            <person name="Andreopoulos B."/>
            <person name="Lipzen A."/>
            <person name="Chen C."/>
            <person name="Yan M."/>
            <person name="Daum C."/>
            <person name="Ng V."/>
            <person name="Clum A."/>
            <person name="Steindorff A."/>
            <person name="Ohm R.A."/>
            <person name="Martin F."/>
            <person name="Silar P."/>
            <person name="Natvig D.O."/>
            <person name="Lalanne C."/>
            <person name="Gautier V."/>
            <person name="Ament-Velasquez S.L."/>
            <person name="Kruys A."/>
            <person name="Hutchinson M.I."/>
            <person name="Powell A.J."/>
            <person name="Barry K."/>
            <person name="Miller A.N."/>
            <person name="Grigoriev I.V."/>
            <person name="Debuchy R."/>
            <person name="Gladieux P."/>
            <person name="Hiltunen Thoren M."/>
            <person name="Johannesson H."/>
        </authorList>
    </citation>
    <scope>NUCLEOTIDE SEQUENCE</scope>
    <source>
        <strain evidence="2">PSN293</strain>
    </source>
</reference>